<dbReference type="OrthoDB" id="9803733at2"/>
<evidence type="ECO:0000313" key="2">
    <source>
        <dbReference type="Proteomes" id="UP000183508"/>
    </source>
</evidence>
<name>A0A1I7FNQ4_9BACL</name>
<dbReference type="Proteomes" id="UP000183508">
    <property type="component" value="Unassembled WGS sequence"/>
</dbReference>
<proteinExistence type="predicted"/>
<reference evidence="2" key="1">
    <citation type="submission" date="2016-10" db="EMBL/GenBank/DDBJ databases">
        <authorList>
            <person name="Varghese N."/>
        </authorList>
    </citation>
    <scope>NUCLEOTIDE SEQUENCE [LARGE SCALE GENOMIC DNA]</scope>
    <source>
        <strain evidence="2">DSM 17980</strain>
    </source>
</reference>
<protein>
    <submittedName>
        <fullName evidence="1">Uncharacterized protein</fullName>
    </submittedName>
</protein>
<gene>
    <name evidence="1" type="ORF">SAMN05421543_101355</name>
</gene>
<evidence type="ECO:0000313" key="1">
    <source>
        <dbReference type="EMBL" id="SFU37656.1"/>
    </source>
</evidence>
<dbReference type="STRING" id="392015.SAMN05421543_101355"/>
<dbReference type="EMBL" id="FPBV01000001">
    <property type="protein sequence ID" value="SFU37656.1"/>
    <property type="molecule type" value="Genomic_DNA"/>
</dbReference>
<organism evidence="1 2">
    <name type="scientific">Alicyclobacillus macrosporangiidus</name>
    <dbReference type="NCBI Taxonomy" id="392015"/>
    <lineage>
        <taxon>Bacteria</taxon>
        <taxon>Bacillati</taxon>
        <taxon>Bacillota</taxon>
        <taxon>Bacilli</taxon>
        <taxon>Bacillales</taxon>
        <taxon>Alicyclobacillaceae</taxon>
        <taxon>Alicyclobacillus</taxon>
    </lineage>
</organism>
<keyword evidence="2" id="KW-1185">Reference proteome</keyword>
<accession>A0A1I7FNQ4</accession>
<dbReference type="RefSeq" id="WP_074948930.1">
    <property type="nucleotide sequence ID" value="NZ_FPBV01000001.1"/>
</dbReference>
<dbReference type="AlphaFoldDB" id="A0A1I7FNQ4"/>
<sequence length="152" mass="17392">MAIEPTKEAEHVFMVSTEIFQHPGLDIYTQMVCIVLQSYKNESTLPTLGDIARLGRMTTKQATGALQALVDLRILPHKIFRQIVGAFEDDRLSWTAKGVLAYCKDHPHVRLQDLMELSSQSGEEEHHIRNAIKELDRYGYLDDFSELKKVLH</sequence>